<feature type="transmembrane region" description="Helical" evidence="1">
    <location>
        <begin position="26"/>
        <end position="43"/>
    </location>
</feature>
<evidence type="ECO:0000313" key="2">
    <source>
        <dbReference type="EMBL" id="TYG46389.1"/>
    </source>
</evidence>
<evidence type="ECO:0000256" key="1">
    <source>
        <dbReference type="SAM" id="Phobius"/>
    </source>
</evidence>
<organism evidence="2 3">
    <name type="scientific">Gossypium darwinii</name>
    <name type="common">Darwin's cotton</name>
    <name type="synonym">Gossypium barbadense var. darwinii</name>
    <dbReference type="NCBI Taxonomy" id="34276"/>
    <lineage>
        <taxon>Eukaryota</taxon>
        <taxon>Viridiplantae</taxon>
        <taxon>Streptophyta</taxon>
        <taxon>Embryophyta</taxon>
        <taxon>Tracheophyta</taxon>
        <taxon>Spermatophyta</taxon>
        <taxon>Magnoliopsida</taxon>
        <taxon>eudicotyledons</taxon>
        <taxon>Gunneridae</taxon>
        <taxon>Pentapetalae</taxon>
        <taxon>rosids</taxon>
        <taxon>malvids</taxon>
        <taxon>Malvales</taxon>
        <taxon>Malvaceae</taxon>
        <taxon>Malvoideae</taxon>
        <taxon>Gossypium</taxon>
    </lineage>
</organism>
<keyword evidence="1" id="KW-1133">Transmembrane helix</keyword>
<evidence type="ECO:0000313" key="3">
    <source>
        <dbReference type="Proteomes" id="UP000323506"/>
    </source>
</evidence>
<reference evidence="2 3" key="1">
    <citation type="submission" date="2019-06" db="EMBL/GenBank/DDBJ databases">
        <title>WGS assembly of Gossypium darwinii.</title>
        <authorList>
            <person name="Chen Z.J."/>
            <person name="Sreedasyam A."/>
            <person name="Ando A."/>
            <person name="Song Q."/>
            <person name="De L."/>
            <person name="Hulse-Kemp A."/>
            <person name="Ding M."/>
            <person name="Ye W."/>
            <person name="Kirkbride R."/>
            <person name="Jenkins J."/>
            <person name="Plott C."/>
            <person name="Lovell J."/>
            <person name="Lin Y.-M."/>
            <person name="Vaughn R."/>
            <person name="Liu B."/>
            <person name="Li W."/>
            <person name="Simpson S."/>
            <person name="Scheffler B."/>
            <person name="Saski C."/>
            <person name="Grover C."/>
            <person name="Hu G."/>
            <person name="Conover J."/>
            <person name="Carlson J."/>
            <person name="Shu S."/>
            <person name="Boston L."/>
            <person name="Williams M."/>
            <person name="Peterson D."/>
            <person name="Mcgee K."/>
            <person name="Jones D."/>
            <person name="Wendel J."/>
            <person name="Stelly D."/>
            <person name="Grimwood J."/>
            <person name="Schmutz J."/>
        </authorList>
    </citation>
    <scope>NUCLEOTIDE SEQUENCE [LARGE SCALE GENOMIC DNA]</scope>
    <source>
        <strain evidence="2">1808015.09</strain>
    </source>
</reference>
<keyword evidence="1" id="KW-0812">Transmembrane</keyword>
<proteinExistence type="predicted"/>
<keyword evidence="3" id="KW-1185">Reference proteome</keyword>
<keyword evidence="1" id="KW-0472">Membrane</keyword>
<accession>A0A5D2APF1</accession>
<name>A0A5D2APF1_GOSDA</name>
<protein>
    <submittedName>
        <fullName evidence="2">Uncharacterized protein</fullName>
    </submittedName>
</protein>
<dbReference type="Proteomes" id="UP000323506">
    <property type="component" value="Chromosome D11"/>
</dbReference>
<dbReference type="AlphaFoldDB" id="A0A5D2APF1"/>
<gene>
    <name evidence="2" type="ORF">ES288_D11G253000v1</name>
</gene>
<dbReference type="EMBL" id="CM017711">
    <property type="protein sequence ID" value="TYG46389.1"/>
    <property type="molecule type" value="Genomic_DNA"/>
</dbReference>
<sequence length="62" mass="7221">MAQNHYYHSFLPFTITLTTSTGHSHFDITYIILIYLIIIITILKNQQITTTIYLSGNQFTKI</sequence>